<feature type="transmembrane region" description="Helical" evidence="2">
    <location>
        <begin position="116"/>
        <end position="137"/>
    </location>
</feature>
<dbReference type="Gene3D" id="1.10.287.70">
    <property type="match status" value="1"/>
</dbReference>
<accession>A0ABR1D701</accession>
<evidence type="ECO:0000256" key="2">
    <source>
        <dbReference type="SAM" id="Phobius"/>
    </source>
</evidence>
<keyword evidence="2" id="KW-0812">Transmembrane</keyword>
<name>A0ABR1D701_NECAM</name>
<gene>
    <name evidence="3" type="primary">Necator_chrIII.g12917</name>
    <name evidence="3" type="ORF">RB195_012150</name>
</gene>
<evidence type="ECO:0000313" key="3">
    <source>
        <dbReference type="EMBL" id="KAK6745861.1"/>
    </source>
</evidence>
<keyword evidence="4" id="KW-1185">Reference proteome</keyword>
<comment type="caution">
    <text evidence="3">The sequence shown here is derived from an EMBL/GenBank/DDBJ whole genome shotgun (WGS) entry which is preliminary data.</text>
</comment>
<keyword evidence="2" id="KW-1133">Transmembrane helix</keyword>
<feature type="compositionally biased region" description="Low complexity" evidence="1">
    <location>
        <begin position="177"/>
        <end position="188"/>
    </location>
</feature>
<feature type="compositionally biased region" description="Basic and acidic residues" evidence="1">
    <location>
        <begin position="195"/>
        <end position="209"/>
    </location>
</feature>
<feature type="region of interest" description="Disordered" evidence="1">
    <location>
        <begin position="148"/>
        <end position="219"/>
    </location>
</feature>
<evidence type="ECO:0000313" key="4">
    <source>
        <dbReference type="Proteomes" id="UP001303046"/>
    </source>
</evidence>
<dbReference type="Proteomes" id="UP001303046">
    <property type="component" value="Unassembled WGS sequence"/>
</dbReference>
<proteinExistence type="predicted"/>
<evidence type="ECO:0000256" key="1">
    <source>
        <dbReference type="SAM" id="MobiDB-lite"/>
    </source>
</evidence>
<keyword evidence="2" id="KW-0472">Membrane</keyword>
<organism evidence="3 4">
    <name type="scientific">Necator americanus</name>
    <name type="common">Human hookworm</name>
    <dbReference type="NCBI Taxonomy" id="51031"/>
    <lineage>
        <taxon>Eukaryota</taxon>
        <taxon>Metazoa</taxon>
        <taxon>Ecdysozoa</taxon>
        <taxon>Nematoda</taxon>
        <taxon>Chromadorea</taxon>
        <taxon>Rhabditida</taxon>
        <taxon>Rhabditina</taxon>
        <taxon>Rhabditomorpha</taxon>
        <taxon>Strongyloidea</taxon>
        <taxon>Ancylostomatidae</taxon>
        <taxon>Bunostominae</taxon>
        <taxon>Necator</taxon>
    </lineage>
</organism>
<dbReference type="EMBL" id="JAVFWL010000003">
    <property type="protein sequence ID" value="KAK6745861.1"/>
    <property type="molecule type" value="Genomic_DNA"/>
</dbReference>
<sequence>MQGSSVNSNFSQKAPDYVIKQHLLDEENIMRSEDLNIMRKLFWKEKCLKMCTQLHRCVIAVIPVRSLSPPRFSRPTSAQSGTSLGSKIRFSFDSLLSRPDHPELAKYYYDKYNCRYFAPFLLLFFYSLLGAWVFYIVENENEKEMKMQFQSTACEEPNSEADDHDSMSDATSLPMDSTRGMRTRSSSTCGLGTSIHDDESRQGHHERSRSISPETPPRPRRVLARVASLPAGVARGKVGYSALGGVAIADPYPYVAFAAPEPLAVLPASIVETAPVVAPAPVVVSDPVVAPAPVVVSEPVVAPAPIFPYTLHSHHYHHPRTEVHNIVSTYTKETGHVSDTTKADFPTLIGAPLQQKLLDAKKSAKTLEKTKS</sequence>
<protein>
    <submittedName>
        <fullName evidence="3">Uncharacterized protein</fullName>
    </submittedName>
</protein>
<reference evidence="3 4" key="1">
    <citation type="submission" date="2023-08" db="EMBL/GenBank/DDBJ databases">
        <title>A Necator americanus chromosomal reference genome.</title>
        <authorList>
            <person name="Ilik V."/>
            <person name="Petrzelkova K.J."/>
            <person name="Pardy F."/>
            <person name="Fuh T."/>
            <person name="Niatou-Singa F.S."/>
            <person name="Gouil Q."/>
            <person name="Baker L."/>
            <person name="Ritchie M.E."/>
            <person name="Jex A.R."/>
            <person name="Gazzola D."/>
            <person name="Li H."/>
            <person name="Toshio Fujiwara R."/>
            <person name="Zhan B."/>
            <person name="Aroian R.V."/>
            <person name="Pafco B."/>
            <person name="Schwarz E.M."/>
        </authorList>
    </citation>
    <scope>NUCLEOTIDE SEQUENCE [LARGE SCALE GENOMIC DNA]</scope>
    <source>
        <strain evidence="3 4">Aroian</strain>
        <tissue evidence="3">Whole animal</tissue>
    </source>
</reference>